<sequence length="287" mass="32150">MRSLPPKVFLLSLLMAPGIINAQATTNIKNNKKEIVMNTIQQNKEVVRQLFEQGLNKRNFELVNELVSAEFTGLQDKKGGAAFAAPVLPLIKSFPDIQWNIVDLVGDGDKVALHWKWQGTQAAPWFNLAGSNKTITNEGMSVMTVKDGKLISAQVLTDRLSFLQALEVLPTDVNVLYNKKAHNGQVNFIDKFFVPAAAVNEFQERVHINRNFIKTLPGFIEDAAYEYHDSEGNLILVTVALWQNSEALNNAKEAVQAEYKKQGFDAQAMFKRLNITIDRGIYTQSQN</sequence>
<accession>G8TQE5</accession>
<evidence type="ECO:0000313" key="3">
    <source>
        <dbReference type="Proteomes" id="UP000005438"/>
    </source>
</evidence>
<dbReference type="InterPro" id="IPR009959">
    <property type="entry name" value="Cyclase_SnoaL-like"/>
</dbReference>
<dbReference type="GO" id="GO:0030638">
    <property type="term" value="P:polyketide metabolic process"/>
    <property type="evidence" value="ECO:0007669"/>
    <property type="project" value="InterPro"/>
</dbReference>
<dbReference type="PANTHER" id="PTHR38436:SF1">
    <property type="entry name" value="ESTER CYCLASE"/>
    <property type="match status" value="1"/>
</dbReference>
<dbReference type="RefSeq" id="WP_014222069.1">
    <property type="nucleotide sequence ID" value="NC_016609.1"/>
</dbReference>
<dbReference type="STRING" id="700598.Niako_5929"/>
<dbReference type="InterPro" id="IPR032710">
    <property type="entry name" value="NTF2-like_dom_sf"/>
</dbReference>
<dbReference type="SUPFAM" id="SSF54427">
    <property type="entry name" value="NTF2-like"/>
    <property type="match status" value="1"/>
</dbReference>
<dbReference type="Gene3D" id="3.30.70.100">
    <property type="match status" value="1"/>
</dbReference>
<keyword evidence="1" id="KW-0732">Signal</keyword>
<dbReference type="KEGG" id="nko:Niako_5929"/>
<proteinExistence type="predicted"/>
<dbReference type="HOGENOM" id="CLU_969196_0_0_10"/>
<evidence type="ECO:0000313" key="2">
    <source>
        <dbReference type="EMBL" id="AEW02159.1"/>
    </source>
</evidence>
<dbReference type="Gene3D" id="3.10.450.50">
    <property type="match status" value="1"/>
</dbReference>
<feature type="chain" id="PRO_5003518068" description="SnoaL-like domain-containing protein" evidence="1">
    <location>
        <begin position="23"/>
        <end position="287"/>
    </location>
</feature>
<evidence type="ECO:0000256" key="1">
    <source>
        <dbReference type="SAM" id="SignalP"/>
    </source>
</evidence>
<evidence type="ECO:0008006" key="4">
    <source>
        <dbReference type="Google" id="ProtNLM"/>
    </source>
</evidence>
<dbReference type="AlphaFoldDB" id="G8TQE5"/>
<organism evidence="2 3">
    <name type="scientific">Niastella koreensis (strain DSM 17620 / KACC 11465 / NBRC 106392 / GR20-10)</name>
    <dbReference type="NCBI Taxonomy" id="700598"/>
    <lineage>
        <taxon>Bacteria</taxon>
        <taxon>Pseudomonadati</taxon>
        <taxon>Bacteroidota</taxon>
        <taxon>Chitinophagia</taxon>
        <taxon>Chitinophagales</taxon>
        <taxon>Chitinophagaceae</taxon>
        <taxon>Niastella</taxon>
    </lineage>
</organism>
<dbReference type="Pfam" id="PF07366">
    <property type="entry name" value="SnoaL"/>
    <property type="match status" value="1"/>
</dbReference>
<protein>
    <recommendedName>
        <fullName evidence="4">SnoaL-like domain-containing protein</fullName>
    </recommendedName>
</protein>
<dbReference type="Proteomes" id="UP000005438">
    <property type="component" value="Chromosome"/>
</dbReference>
<gene>
    <name evidence="2" type="ordered locus">Niako_5929</name>
</gene>
<dbReference type="eggNOG" id="COG5485">
    <property type="taxonomic scope" value="Bacteria"/>
</dbReference>
<name>G8TQE5_NIAKG</name>
<feature type="signal peptide" evidence="1">
    <location>
        <begin position="1"/>
        <end position="22"/>
    </location>
</feature>
<dbReference type="EMBL" id="CP003178">
    <property type="protein sequence ID" value="AEW02159.1"/>
    <property type="molecule type" value="Genomic_DNA"/>
</dbReference>
<reference evidence="2 3" key="1">
    <citation type="submission" date="2011-12" db="EMBL/GenBank/DDBJ databases">
        <title>The complete genome of Niastella koreensis GR20-10.</title>
        <authorList>
            <consortium name="US DOE Joint Genome Institute (JGI-PGF)"/>
            <person name="Lucas S."/>
            <person name="Han J."/>
            <person name="Lapidus A."/>
            <person name="Bruce D."/>
            <person name="Goodwin L."/>
            <person name="Pitluck S."/>
            <person name="Peters L."/>
            <person name="Kyrpides N."/>
            <person name="Mavromatis K."/>
            <person name="Ivanova N."/>
            <person name="Mikhailova N."/>
            <person name="Davenport K."/>
            <person name="Saunders E."/>
            <person name="Detter J.C."/>
            <person name="Tapia R."/>
            <person name="Han C."/>
            <person name="Land M."/>
            <person name="Hauser L."/>
            <person name="Markowitz V."/>
            <person name="Cheng J.-F."/>
            <person name="Hugenholtz P."/>
            <person name="Woyke T."/>
            <person name="Wu D."/>
            <person name="Tindall B."/>
            <person name="Pomrenke H."/>
            <person name="Brambilla E."/>
            <person name="Klenk H.-P."/>
            <person name="Eisen J.A."/>
        </authorList>
    </citation>
    <scope>NUCLEOTIDE SEQUENCE [LARGE SCALE GENOMIC DNA]</scope>
    <source>
        <strain evidence="3">DSM 17620 / KACC 11465 / NBRC 106392 / GR20-10</strain>
    </source>
</reference>
<dbReference type="PANTHER" id="PTHR38436">
    <property type="entry name" value="POLYKETIDE CYCLASE SNOAL-LIKE DOMAIN"/>
    <property type="match status" value="1"/>
</dbReference>
<dbReference type="OrthoDB" id="4774596at2"/>